<keyword evidence="5" id="KW-1185">Reference proteome</keyword>
<keyword evidence="3" id="KW-0812">Transmembrane</keyword>
<dbReference type="PANTHER" id="PTHR22550:SF5">
    <property type="entry name" value="LEUCINE ZIPPER PROTEIN 4"/>
    <property type="match status" value="1"/>
</dbReference>
<keyword evidence="2 3" id="KW-0472">Membrane</keyword>
<evidence type="ECO:0000256" key="2">
    <source>
        <dbReference type="ARBA" id="ARBA00023136"/>
    </source>
</evidence>
<comment type="similarity">
    <text evidence="1">Belongs to the GerABKA family.</text>
</comment>
<feature type="transmembrane region" description="Helical" evidence="3">
    <location>
        <begin position="412"/>
        <end position="433"/>
    </location>
</feature>
<dbReference type="PANTHER" id="PTHR22550">
    <property type="entry name" value="SPORE GERMINATION PROTEIN"/>
    <property type="match status" value="1"/>
</dbReference>
<sequence length="502" mass="56143">MNRFGFFKRGKGRHRQNNDHIVPSTSLINISQSELSRDVIENEKTFRKIFENTFDVIFRAIPSNYTPQVLLIYIDGLVDTKLLDEVLLKPIMFQGIPRGIEQPEDIGQTIRDQLVPLAQTKTVTKISEAVDGILKSKVLILVNEQSDALMADIAGFEKRSIEEPPAESVVRGPREGFTETLIVNTSLLRRKLRHPSLKMENRTIGEEAKTDIVIAYIKGIASETVLEEVRKRLDRIVTDPIVGTNLEEFIEDQTFSPFPQIQNTERPDIVAASLMEGKVAIIEDGNPFVLIVPMTFWTGLQAADDYYERFIYSSLVRILRIILYLMSIYLPSLYVSLTSYHPQLIPTNLLLAFAAAREGVPFPAVFEALIMEFIFEGLREAGIRLPKTIGSAVSIVGALVIGQAAVQAGIVSAPMVIVVSTTGIASFTIPRYNMGTATRMIRFPMLILAGMYGLYGVALGTMILMIHLVNLRSFGVPYLSPVAPRTFRNLKDVFIRAPRRRA</sequence>
<protein>
    <submittedName>
        <fullName evidence="4">Spore germination protein</fullName>
    </submittedName>
</protein>
<dbReference type="InterPro" id="IPR004995">
    <property type="entry name" value="Spore_Ger"/>
</dbReference>
<dbReference type="InterPro" id="IPR050768">
    <property type="entry name" value="UPF0353/GerABKA_families"/>
</dbReference>
<evidence type="ECO:0000313" key="5">
    <source>
        <dbReference type="Proteomes" id="UP001527882"/>
    </source>
</evidence>
<dbReference type="RefSeq" id="WP_269880591.1">
    <property type="nucleotide sequence ID" value="NZ_JAQAGZ010000004.1"/>
</dbReference>
<keyword evidence="3" id="KW-1133">Transmembrane helix</keyword>
<dbReference type="Pfam" id="PF03323">
    <property type="entry name" value="GerA"/>
    <property type="match status" value="1"/>
</dbReference>
<proteinExistence type="inferred from homology"/>
<comment type="caution">
    <text evidence="4">The sequence shown here is derived from an EMBL/GenBank/DDBJ whole genome shotgun (WGS) entry which is preliminary data.</text>
</comment>
<evidence type="ECO:0000313" key="4">
    <source>
        <dbReference type="EMBL" id="MCZ8512174.1"/>
    </source>
</evidence>
<organism evidence="4 5">
    <name type="scientific">Paenibacillus gyeongsangnamensis</name>
    <dbReference type="NCBI Taxonomy" id="3388067"/>
    <lineage>
        <taxon>Bacteria</taxon>
        <taxon>Bacillati</taxon>
        <taxon>Bacillota</taxon>
        <taxon>Bacilli</taxon>
        <taxon>Bacillales</taxon>
        <taxon>Paenibacillaceae</taxon>
        <taxon>Paenibacillus</taxon>
    </lineage>
</organism>
<dbReference type="PIRSF" id="PIRSF005690">
    <property type="entry name" value="GerBA"/>
    <property type="match status" value="1"/>
</dbReference>
<name>A0ABT4Q5T1_9BACL</name>
<reference evidence="4 5" key="1">
    <citation type="submission" date="2022-12" db="EMBL/GenBank/DDBJ databases">
        <title>Draft genome sequence of Paenibacillus sp. dW9.</title>
        <authorList>
            <person name="Choi E.-W."/>
            <person name="Kim D.-U."/>
        </authorList>
    </citation>
    <scope>NUCLEOTIDE SEQUENCE [LARGE SCALE GENOMIC DNA]</scope>
    <source>
        <strain evidence="5">dW9</strain>
    </source>
</reference>
<accession>A0ABT4Q5T1</accession>
<evidence type="ECO:0000256" key="3">
    <source>
        <dbReference type="SAM" id="Phobius"/>
    </source>
</evidence>
<dbReference type="EMBL" id="JAQAGZ010000004">
    <property type="protein sequence ID" value="MCZ8512174.1"/>
    <property type="molecule type" value="Genomic_DNA"/>
</dbReference>
<dbReference type="Proteomes" id="UP001527882">
    <property type="component" value="Unassembled WGS sequence"/>
</dbReference>
<gene>
    <name evidence="4" type="ORF">O9H85_06980</name>
</gene>
<evidence type="ECO:0000256" key="1">
    <source>
        <dbReference type="ARBA" id="ARBA00005278"/>
    </source>
</evidence>
<feature type="transmembrane region" description="Helical" evidence="3">
    <location>
        <begin position="445"/>
        <end position="469"/>
    </location>
</feature>